<dbReference type="AlphaFoldDB" id="A0AAN7BXL8"/>
<reference evidence="2" key="1">
    <citation type="journal article" date="2023" name="Mol. Phylogenet. Evol.">
        <title>Genome-scale phylogeny and comparative genomics of the fungal order Sordariales.</title>
        <authorList>
            <person name="Hensen N."/>
            <person name="Bonometti L."/>
            <person name="Westerberg I."/>
            <person name="Brannstrom I.O."/>
            <person name="Guillou S."/>
            <person name="Cros-Aarteil S."/>
            <person name="Calhoun S."/>
            <person name="Haridas S."/>
            <person name="Kuo A."/>
            <person name="Mondo S."/>
            <person name="Pangilinan J."/>
            <person name="Riley R."/>
            <person name="LaButti K."/>
            <person name="Andreopoulos B."/>
            <person name="Lipzen A."/>
            <person name="Chen C."/>
            <person name="Yan M."/>
            <person name="Daum C."/>
            <person name="Ng V."/>
            <person name="Clum A."/>
            <person name="Steindorff A."/>
            <person name="Ohm R.A."/>
            <person name="Martin F."/>
            <person name="Silar P."/>
            <person name="Natvig D.O."/>
            <person name="Lalanne C."/>
            <person name="Gautier V."/>
            <person name="Ament-Velasquez S.L."/>
            <person name="Kruys A."/>
            <person name="Hutchinson M.I."/>
            <person name="Powell A.J."/>
            <person name="Barry K."/>
            <person name="Miller A.N."/>
            <person name="Grigoriev I.V."/>
            <person name="Debuchy R."/>
            <person name="Gladieux P."/>
            <person name="Hiltunen Thoren M."/>
            <person name="Johannesson H."/>
        </authorList>
    </citation>
    <scope>NUCLEOTIDE SEQUENCE</scope>
    <source>
        <strain evidence="2">CBS 990.96</strain>
    </source>
</reference>
<accession>A0AAN7BXL8</accession>
<dbReference type="PANTHER" id="PTHR40619">
    <property type="entry name" value="FUNGAL STAND N-TERMINAL GOODBYE DOMAIN-CONTAINING PROTEIN"/>
    <property type="match status" value="1"/>
</dbReference>
<protein>
    <submittedName>
        <fullName evidence="2">Uncharacterized protein</fullName>
    </submittedName>
</protein>
<feature type="region of interest" description="Disordered" evidence="1">
    <location>
        <begin position="75"/>
        <end position="94"/>
    </location>
</feature>
<dbReference type="Proteomes" id="UP001301958">
    <property type="component" value="Unassembled WGS sequence"/>
</dbReference>
<sequence>MENNLLLGQVQNEDFDSRVHPCATLSATEQDPCVQEGAPSHSKKEIQDFLKRLKPEKNAAAAAFETGSWDNPKAEATKAWSDAAQHQQRKRSRRHPFEAVDYAAEKAMTSCWIEFLIELVPYGEYSSLISGGLTLAYNTATRKQNYREDILELFDSLSGRAEQTKANIRLYSRDVDLHTKSEELYMAVLDCVRCSMAWLDRSSAFESFKAFFQQNSRQVNDIHSGVEWLKAPTLATFCPLANMAKEFDLRSDPGQLQPQPQPIPSTMSSWQLMQCLASEYRVDNQDNPATSALSELDMDITRAMQHIPGPFLSWLQASNSGFVMVHEGELSSRDSLSTLSHLCGMMARTLRAPGMSTLVFFCGLHTSAYAKLQGGLGLMCALGPQLLSAIPDASFSIAQLGPLQVAQQLAAGDLGITCSVFTLLIENLPMGMVYVLVDGAQWNSSQARTGDMRSVVRFLFKAVERLREARRGLALKVLITNPSANHWVGWDLQAEDLFMERNAVGAGNRGGEMDAIQGAAAGYRYHPH</sequence>
<organism evidence="2 3">
    <name type="scientific">Podospora fimiseda</name>
    <dbReference type="NCBI Taxonomy" id="252190"/>
    <lineage>
        <taxon>Eukaryota</taxon>
        <taxon>Fungi</taxon>
        <taxon>Dikarya</taxon>
        <taxon>Ascomycota</taxon>
        <taxon>Pezizomycotina</taxon>
        <taxon>Sordariomycetes</taxon>
        <taxon>Sordariomycetidae</taxon>
        <taxon>Sordariales</taxon>
        <taxon>Podosporaceae</taxon>
        <taxon>Podospora</taxon>
    </lineage>
</organism>
<dbReference type="PANTHER" id="PTHR40619:SF3">
    <property type="entry name" value="FUNGAL STAND N-TERMINAL GOODBYE DOMAIN-CONTAINING PROTEIN"/>
    <property type="match status" value="1"/>
</dbReference>
<reference evidence="2" key="2">
    <citation type="submission" date="2023-05" db="EMBL/GenBank/DDBJ databases">
        <authorList>
            <consortium name="Lawrence Berkeley National Laboratory"/>
            <person name="Steindorff A."/>
            <person name="Hensen N."/>
            <person name="Bonometti L."/>
            <person name="Westerberg I."/>
            <person name="Brannstrom I.O."/>
            <person name="Guillou S."/>
            <person name="Cros-Aarteil S."/>
            <person name="Calhoun S."/>
            <person name="Haridas S."/>
            <person name="Kuo A."/>
            <person name="Mondo S."/>
            <person name="Pangilinan J."/>
            <person name="Riley R."/>
            <person name="Labutti K."/>
            <person name="Andreopoulos B."/>
            <person name="Lipzen A."/>
            <person name="Chen C."/>
            <person name="Yanf M."/>
            <person name="Daum C."/>
            <person name="Ng V."/>
            <person name="Clum A."/>
            <person name="Ohm R."/>
            <person name="Martin F."/>
            <person name="Silar P."/>
            <person name="Natvig D."/>
            <person name="Lalanne C."/>
            <person name="Gautier V."/>
            <person name="Ament-Velasquez S.L."/>
            <person name="Kruys A."/>
            <person name="Hutchinson M.I."/>
            <person name="Powell A.J."/>
            <person name="Barry K."/>
            <person name="Miller A.N."/>
            <person name="Grigoriev I.V."/>
            <person name="Debuchy R."/>
            <person name="Gladieux P."/>
            <person name="Thoren M.H."/>
            <person name="Johannesson H."/>
        </authorList>
    </citation>
    <scope>NUCLEOTIDE SEQUENCE</scope>
    <source>
        <strain evidence="2">CBS 990.96</strain>
    </source>
</reference>
<evidence type="ECO:0000313" key="3">
    <source>
        <dbReference type="Proteomes" id="UP001301958"/>
    </source>
</evidence>
<comment type="caution">
    <text evidence="2">The sequence shown here is derived from an EMBL/GenBank/DDBJ whole genome shotgun (WGS) entry which is preliminary data.</text>
</comment>
<dbReference type="EMBL" id="MU865292">
    <property type="protein sequence ID" value="KAK4231445.1"/>
    <property type="molecule type" value="Genomic_DNA"/>
</dbReference>
<evidence type="ECO:0000313" key="2">
    <source>
        <dbReference type="EMBL" id="KAK4231445.1"/>
    </source>
</evidence>
<gene>
    <name evidence="2" type="ORF">QBC38DRAFT_528462</name>
</gene>
<proteinExistence type="predicted"/>
<name>A0AAN7BXL8_9PEZI</name>
<keyword evidence="3" id="KW-1185">Reference proteome</keyword>
<evidence type="ECO:0000256" key="1">
    <source>
        <dbReference type="SAM" id="MobiDB-lite"/>
    </source>
</evidence>